<comment type="caution">
    <text evidence="2">The sequence shown here is derived from an EMBL/GenBank/DDBJ whole genome shotgun (WGS) entry which is preliminary data.</text>
</comment>
<reference evidence="2 3" key="1">
    <citation type="submission" date="2018-08" db="EMBL/GenBank/DDBJ databases">
        <title>Genomic Encyclopedia of Archaeal and Bacterial Type Strains, Phase II (KMG-II): from individual species to whole genera.</title>
        <authorList>
            <person name="Goeker M."/>
        </authorList>
    </citation>
    <scope>NUCLEOTIDE SEQUENCE [LARGE SCALE GENOMIC DNA]</scope>
    <source>
        <strain evidence="2 3">DSM 5002</strain>
    </source>
</reference>
<evidence type="ECO:0000313" key="2">
    <source>
        <dbReference type="EMBL" id="RIA47429.1"/>
    </source>
</evidence>
<feature type="transmembrane region" description="Helical" evidence="1">
    <location>
        <begin position="7"/>
        <end position="26"/>
    </location>
</feature>
<dbReference type="AlphaFoldDB" id="A0A397PHS2"/>
<organism evidence="2 3">
    <name type="scientific">Dichotomicrobium thermohalophilum</name>
    <dbReference type="NCBI Taxonomy" id="933063"/>
    <lineage>
        <taxon>Bacteria</taxon>
        <taxon>Pseudomonadati</taxon>
        <taxon>Pseudomonadota</taxon>
        <taxon>Alphaproteobacteria</taxon>
        <taxon>Hyphomicrobiales</taxon>
        <taxon>Hyphomicrobiaceae</taxon>
        <taxon>Dichotomicrobium</taxon>
    </lineage>
</organism>
<dbReference type="RefSeq" id="WP_170144447.1">
    <property type="nucleotide sequence ID" value="NZ_QXDF01000003.1"/>
</dbReference>
<keyword evidence="1" id="KW-1133">Transmembrane helix</keyword>
<feature type="transmembrane region" description="Helical" evidence="1">
    <location>
        <begin position="38"/>
        <end position="60"/>
    </location>
</feature>
<name>A0A397PHS2_9HYPH</name>
<evidence type="ECO:0000313" key="3">
    <source>
        <dbReference type="Proteomes" id="UP000266273"/>
    </source>
</evidence>
<keyword evidence="1" id="KW-0812">Transmembrane</keyword>
<dbReference type="Pfam" id="PF19606">
    <property type="entry name" value="DUF6111"/>
    <property type="match status" value="1"/>
</dbReference>
<keyword evidence="1" id="KW-0472">Membrane</keyword>
<proteinExistence type="predicted"/>
<gene>
    <name evidence="2" type="ORF">BXY53_2508</name>
</gene>
<protein>
    <submittedName>
        <fullName evidence="2">Uncharacterized protein</fullName>
    </submittedName>
</protein>
<evidence type="ECO:0000256" key="1">
    <source>
        <dbReference type="SAM" id="Phobius"/>
    </source>
</evidence>
<sequence length="87" mass="9808">MIRVILINLFLLLLPFIIYFAYVYLVKGGRGKNEPINFTPLIILLGIGLILMMGAIAYFIQFESGKPGQRYIPPKVENGVLKPGRLE</sequence>
<dbReference type="InterPro" id="IPR046093">
    <property type="entry name" value="DUF6111"/>
</dbReference>
<accession>A0A397PHS2</accession>
<keyword evidence="3" id="KW-1185">Reference proteome</keyword>
<dbReference type="EMBL" id="QXDF01000003">
    <property type="protein sequence ID" value="RIA47429.1"/>
    <property type="molecule type" value="Genomic_DNA"/>
</dbReference>
<dbReference type="Proteomes" id="UP000266273">
    <property type="component" value="Unassembled WGS sequence"/>
</dbReference>